<name>A0A6G0ZJ15_APHCR</name>
<keyword evidence="1" id="KW-1133">Transmembrane helix</keyword>
<dbReference type="Gene3D" id="1.20.1250.20">
    <property type="entry name" value="MFS general substrate transporter like domains"/>
    <property type="match status" value="1"/>
</dbReference>
<dbReference type="Proteomes" id="UP000478052">
    <property type="component" value="Unassembled WGS sequence"/>
</dbReference>
<protein>
    <submittedName>
        <fullName evidence="2">Peptide transporter family 1-like</fullName>
    </submittedName>
</protein>
<dbReference type="InterPro" id="IPR036259">
    <property type="entry name" value="MFS_trans_sf"/>
</dbReference>
<evidence type="ECO:0000256" key="1">
    <source>
        <dbReference type="SAM" id="Phobius"/>
    </source>
</evidence>
<gene>
    <name evidence="2" type="ORF">FWK35_00003729</name>
</gene>
<dbReference type="AlphaFoldDB" id="A0A6G0ZJ15"/>
<organism evidence="2 3">
    <name type="scientific">Aphis craccivora</name>
    <name type="common">Cowpea aphid</name>
    <dbReference type="NCBI Taxonomy" id="307492"/>
    <lineage>
        <taxon>Eukaryota</taxon>
        <taxon>Metazoa</taxon>
        <taxon>Ecdysozoa</taxon>
        <taxon>Arthropoda</taxon>
        <taxon>Hexapoda</taxon>
        <taxon>Insecta</taxon>
        <taxon>Pterygota</taxon>
        <taxon>Neoptera</taxon>
        <taxon>Paraneoptera</taxon>
        <taxon>Hemiptera</taxon>
        <taxon>Sternorrhyncha</taxon>
        <taxon>Aphidomorpha</taxon>
        <taxon>Aphidoidea</taxon>
        <taxon>Aphididae</taxon>
        <taxon>Aphidini</taxon>
        <taxon>Aphis</taxon>
        <taxon>Aphis</taxon>
    </lineage>
</organism>
<reference evidence="2 3" key="1">
    <citation type="submission" date="2019-08" db="EMBL/GenBank/DDBJ databases">
        <title>Whole genome of Aphis craccivora.</title>
        <authorList>
            <person name="Voronova N.V."/>
            <person name="Shulinski R.S."/>
            <person name="Bandarenka Y.V."/>
            <person name="Zhorov D.G."/>
            <person name="Warner D."/>
        </authorList>
    </citation>
    <scope>NUCLEOTIDE SEQUENCE [LARGE SCALE GENOMIC DNA]</scope>
    <source>
        <strain evidence="2">180601</strain>
        <tissue evidence="2">Whole Body</tissue>
    </source>
</reference>
<feature type="transmembrane region" description="Helical" evidence="1">
    <location>
        <begin position="78"/>
        <end position="97"/>
    </location>
</feature>
<feature type="transmembrane region" description="Helical" evidence="1">
    <location>
        <begin position="109"/>
        <end position="128"/>
    </location>
</feature>
<keyword evidence="3" id="KW-1185">Reference proteome</keyword>
<evidence type="ECO:0000313" key="3">
    <source>
        <dbReference type="Proteomes" id="UP000478052"/>
    </source>
</evidence>
<sequence>MRKSPKSVWFIVCDELCERFNYYGLRSKEINLIINLDKNVTYYVDCTDGMEDKANKFFPILVLYLTTILNYSDDDSTMIYHGFIFLSYLMPMFGAILADSYWGKYKTIIRLSMVYAMGNIILTGASMANDFTLDNQR</sequence>
<dbReference type="GO" id="GO:0016020">
    <property type="term" value="C:membrane"/>
    <property type="evidence" value="ECO:0007669"/>
    <property type="project" value="InterPro"/>
</dbReference>
<accession>A0A6G0ZJ15</accession>
<keyword evidence="1" id="KW-0472">Membrane</keyword>
<evidence type="ECO:0000313" key="2">
    <source>
        <dbReference type="EMBL" id="KAF0771134.1"/>
    </source>
</evidence>
<dbReference type="EMBL" id="VUJU01000330">
    <property type="protein sequence ID" value="KAF0771134.1"/>
    <property type="molecule type" value="Genomic_DNA"/>
</dbReference>
<dbReference type="PROSITE" id="PS01022">
    <property type="entry name" value="PTR2_1"/>
    <property type="match status" value="1"/>
</dbReference>
<keyword evidence="1" id="KW-0812">Transmembrane</keyword>
<dbReference type="GO" id="GO:0022857">
    <property type="term" value="F:transmembrane transporter activity"/>
    <property type="evidence" value="ECO:0007669"/>
    <property type="project" value="InterPro"/>
</dbReference>
<dbReference type="OrthoDB" id="205993at2759"/>
<proteinExistence type="predicted"/>
<comment type="caution">
    <text evidence="2">The sequence shown here is derived from an EMBL/GenBank/DDBJ whole genome shotgun (WGS) entry which is preliminary data.</text>
</comment>
<dbReference type="InterPro" id="IPR018456">
    <property type="entry name" value="PTR2_symporter_CS"/>
</dbReference>
<dbReference type="GO" id="GO:0006857">
    <property type="term" value="P:oligopeptide transport"/>
    <property type="evidence" value="ECO:0007669"/>
    <property type="project" value="InterPro"/>
</dbReference>